<feature type="compositionally biased region" description="Basic and acidic residues" evidence="1">
    <location>
        <begin position="508"/>
        <end position="524"/>
    </location>
</feature>
<feature type="transmembrane region" description="Helical" evidence="2">
    <location>
        <begin position="265"/>
        <end position="292"/>
    </location>
</feature>
<feature type="compositionally biased region" description="Basic and acidic residues" evidence="1">
    <location>
        <begin position="359"/>
        <end position="368"/>
    </location>
</feature>
<evidence type="ECO:0000313" key="3">
    <source>
        <dbReference type="EMBL" id="CEM43220.1"/>
    </source>
</evidence>
<name>A0A0G4HGZ0_9ALVE</name>
<feature type="compositionally biased region" description="Basic residues" evidence="1">
    <location>
        <begin position="198"/>
        <end position="216"/>
    </location>
</feature>
<sequence>EEEEEEAGDGDQREKEREPISEKEGAFESENKTPELRNRRERAEEDSQAPCEFFLGSQAPLGVSLAVAKNIAEENGDPNRSPQRARAEDDSKERNEGQSEGAVGASSTDQQAQPSSLTAEAPLAASAAASNQFSSEPNPSLSEKKLVEKAATSQERPPRKDGERTPTENTPPPHRNTENKEEEKEATRIDREDVTAGKRGKQRERRGRREKHKQKQKSAWTLCQPFEEIDNNLLNKLETASLTTWTLILIIFTGIYIFQPNAGWMLFWALIAAVLFGCFMAFAAIGLLSGFLRKLYPTFKRLHKAGKDELPKPLEIAQRTSIHRLFLRLYEWYDTRKPHKRLILFNITSGVGMHMRLSDRRPEHVKEKERKKKARQRPSSETFVSICTSNVLAAMSVASESNSVLSSASDALTTRWNAFRQARSALLTQSSNRVNKRIYLDNPPLAWAFLLRLGLIYRYGWKRNELLRAWTTQEVSSEEVKRLALDLVASPFSKNLPAEGKTSEALNDEGKENAAKEQKKDRRASYMRIPSRGLRAGGGEVGGRESSSSIQGGEKVNGDIASSASKTERETAEVAASSQGGKQSRRGSRKEKGTGSEGAASEDDADNEEDRQSSTLNLPSSASACEFPSEIEKRQKRVEKEVGMERDSDIEGPEKSEAQTKGKRETISESNQANEKEKHTEGNDDGPSVPSPFFSLTIESPYDLLGLSPLLQECWNGLSSEALLETEAGLIEKLRPRPSALTVAHRRDKKGLTRASTTNTDALTTHVSSVGSPMSKKADAVSSPEDPFSVGQSEEAQKEKVMELLAAVGAPFFSTPPILKAEREGIRIERLGLALTALLQLDPRVLFWLYPAFLAARNVQLLSNETLAKSANSPAGEGTERRLSLLVAEEEEGQAVRFLSDQSACLPVPLAAAEEGEEGEEEEEGGGSSDGEEPSNSSSSSENSSDSSNSEAESDEEDSGSDSDSEEDEEEENDKETHNVIENKEEEEEEAGDGDQREKEREPISEKEGAFESENKTPELRNRRERAEEDSQAPCEFFLGSQAPLGVSLAVAKNIAEENGDPNRSPQRARAEDDSKERNEGQSEGAVGASSTDQ</sequence>
<feature type="compositionally biased region" description="Acidic residues" evidence="1">
    <location>
        <begin position="952"/>
        <end position="974"/>
    </location>
</feature>
<dbReference type="EMBL" id="CDMZ01002633">
    <property type="protein sequence ID" value="CEM43220.1"/>
    <property type="molecule type" value="Genomic_DNA"/>
</dbReference>
<feature type="compositionally biased region" description="Acidic residues" evidence="1">
    <location>
        <begin position="600"/>
        <end position="609"/>
    </location>
</feature>
<accession>A0A0G4HGZ0</accession>
<keyword evidence="2" id="KW-0812">Transmembrane</keyword>
<dbReference type="PANTHER" id="PTHR45920:SF7">
    <property type="entry name" value="FORMIN-G"/>
    <property type="match status" value="1"/>
</dbReference>
<organism evidence="3">
    <name type="scientific">Chromera velia CCMP2878</name>
    <dbReference type="NCBI Taxonomy" id="1169474"/>
    <lineage>
        <taxon>Eukaryota</taxon>
        <taxon>Sar</taxon>
        <taxon>Alveolata</taxon>
        <taxon>Colpodellida</taxon>
        <taxon>Chromeraceae</taxon>
        <taxon>Chromera</taxon>
    </lineage>
</organism>
<dbReference type="AlphaFoldDB" id="A0A0G4HGZ0"/>
<feature type="region of interest" description="Disordered" evidence="1">
    <location>
        <begin position="765"/>
        <end position="794"/>
    </location>
</feature>
<feature type="region of interest" description="Disordered" evidence="1">
    <location>
        <begin position="1"/>
        <end position="218"/>
    </location>
</feature>
<feature type="compositionally biased region" description="Basic and acidic residues" evidence="1">
    <location>
        <begin position="630"/>
        <end position="667"/>
    </location>
</feature>
<gene>
    <name evidence="3" type="ORF">Cvel_27365</name>
</gene>
<feature type="transmembrane region" description="Helical" evidence="2">
    <location>
        <begin position="242"/>
        <end position="259"/>
    </location>
</feature>
<feature type="compositionally biased region" description="Low complexity" evidence="1">
    <location>
        <begin position="115"/>
        <end position="135"/>
    </location>
</feature>
<feature type="compositionally biased region" description="Low complexity" evidence="1">
    <location>
        <begin position="934"/>
        <end position="951"/>
    </location>
</feature>
<feature type="compositionally biased region" description="Basic and acidic residues" evidence="1">
    <location>
        <begin position="1069"/>
        <end position="1081"/>
    </location>
</feature>
<feature type="compositionally biased region" description="Basic and acidic residues" evidence="1">
    <location>
        <begin position="175"/>
        <end position="196"/>
    </location>
</feature>
<dbReference type="GO" id="GO:0005856">
    <property type="term" value="C:cytoskeleton"/>
    <property type="evidence" value="ECO:0007669"/>
    <property type="project" value="TreeGrafter"/>
</dbReference>
<feature type="region of interest" description="Disordered" evidence="1">
    <location>
        <begin position="359"/>
        <end position="380"/>
    </location>
</feature>
<feature type="compositionally biased region" description="Polar residues" evidence="1">
    <location>
        <begin position="105"/>
        <end position="114"/>
    </location>
</feature>
<feature type="region of interest" description="Disordered" evidence="1">
    <location>
        <begin position="912"/>
        <end position="1094"/>
    </location>
</feature>
<dbReference type="PANTHER" id="PTHR45920">
    <property type="entry name" value="FORMIN HOMOLOGY 2 DOMAIN CONTAINING, ISOFORM I"/>
    <property type="match status" value="1"/>
</dbReference>
<reference evidence="3" key="1">
    <citation type="submission" date="2014-11" db="EMBL/GenBank/DDBJ databases">
        <authorList>
            <person name="Otto D Thomas"/>
            <person name="Naeem Raeece"/>
        </authorList>
    </citation>
    <scope>NUCLEOTIDE SEQUENCE</scope>
</reference>
<feature type="compositionally biased region" description="Basic and acidic residues" evidence="1">
    <location>
        <begin position="10"/>
        <end position="45"/>
    </location>
</feature>
<feature type="compositionally biased region" description="Basic and acidic residues" evidence="1">
    <location>
        <begin position="994"/>
        <end position="1029"/>
    </location>
</feature>
<feature type="compositionally biased region" description="Basic and acidic residues" evidence="1">
    <location>
        <begin position="156"/>
        <end position="166"/>
    </location>
</feature>
<evidence type="ECO:0000256" key="2">
    <source>
        <dbReference type="SAM" id="Phobius"/>
    </source>
</evidence>
<feature type="compositionally biased region" description="Basic and acidic residues" evidence="1">
    <location>
        <begin position="85"/>
        <end position="97"/>
    </location>
</feature>
<dbReference type="GO" id="GO:0051015">
    <property type="term" value="F:actin filament binding"/>
    <property type="evidence" value="ECO:0007669"/>
    <property type="project" value="TreeGrafter"/>
</dbReference>
<feature type="compositionally biased region" description="Acidic residues" evidence="1">
    <location>
        <begin position="914"/>
        <end position="933"/>
    </location>
</feature>
<feature type="non-terminal residue" evidence="3">
    <location>
        <position position="1"/>
    </location>
</feature>
<dbReference type="GO" id="GO:0030866">
    <property type="term" value="P:cortical actin cytoskeleton organization"/>
    <property type="evidence" value="ECO:0007669"/>
    <property type="project" value="TreeGrafter"/>
</dbReference>
<evidence type="ECO:0000256" key="1">
    <source>
        <dbReference type="SAM" id="MobiDB-lite"/>
    </source>
</evidence>
<keyword evidence="2" id="KW-0472">Membrane</keyword>
<feature type="compositionally biased region" description="Acidic residues" evidence="1">
    <location>
        <begin position="984"/>
        <end position="993"/>
    </location>
</feature>
<dbReference type="GO" id="GO:0005737">
    <property type="term" value="C:cytoplasm"/>
    <property type="evidence" value="ECO:0007669"/>
    <property type="project" value="TreeGrafter"/>
</dbReference>
<dbReference type="VEuPathDB" id="CryptoDB:Cvel_27365"/>
<keyword evidence="2" id="KW-1133">Transmembrane helix</keyword>
<feature type="region of interest" description="Disordered" evidence="1">
    <location>
        <begin position="496"/>
        <end position="696"/>
    </location>
</feature>
<proteinExistence type="predicted"/>
<protein>
    <submittedName>
        <fullName evidence="3">Uncharacterized protein</fullName>
    </submittedName>
</protein>
<feature type="compositionally biased region" description="Polar residues" evidence="1">
    <location>
        <begin position="613"/>
        <end position="623"/>
    </location>
</feature>